<evidence type="ECO:0000313" key="3">
    <source>
        <dbReference type="Proteomes" id="UP000000539"/>
    </source>
</evidence>
<dbReference type="RefSeq" id="NP_001338368.2">
    <property type="nucleotide sequence ID" value="NM_001351439.2"/>
</dbReference>
<dbReference type="VEuPathDB" id="HostDB:geneid_110224123"/>
<reference evidence="2" key="3">
    <citation type="submission" date="2025-05" db="UniProtKB">
        <authorList>
            <consortium name="Ensembl"/>
        </authorList>
    </citation>
    <scope>IDENTIFICATION</scope>
    <source>
        <strain evidence="2">broiler</strain>
    </source>
</reference>
<dbReference type="CTD" id="110224123"/>
<dbReference type="GeneTree" id="ENSGT01030000235572"/>
<protein>
    <submittedName>
        <fullName evidence="1 2">Epidermal differentiation protein</fullName>
    </submittedName>
</protein>
<evidence type="ECO:0000313" key="2">
    <source>
        <dbReference type="Ensembl" id="ENSGALP00010042146.1"/>
    </source>
</evidence>
<evidence type="ECO:0000313" key="1">
    <source>
        <dbReference type="EMBL" id="AHA62417.1"/>
    </source>
</evidence>
<dbReference type="GeneID" id="110224123"/>
<proteinExistence type="evidence at transcript level"/>
<dbReference type="Proteomes" id="UP000000539">
    <property type="component" value="Chromosome 25"/>
</dbReference>
<accession>A0A088BHA6</accession>
<dbReference type="OrthoDB" id="9217611at2759"/>
<sequence length="147" mass="16358">MSYWYQYKQQCFIPSGAKHITPAFTQCHSPGVVKSVPCASCASRDAKQCTTRRIVQSIPKCPMPCTSSCVEKHVVEGHSSSCSHRSADGCTMMFSQPHGQHLCMPHCRQVGVTERPQVCAPVHVGQHSSYPCSYQWSDSYHYRCGQS</sequence>
<name>A0A088BHA6_CHICK</name>
<gene>
    <name evidence="1 2" type="primary">EDYM1</name>
</gene>
<keyword evidence="3" id="KW-1185">Reference proteome</keyword>
<dbReference type="EMBL" id="KC963982">
    <property type="protein sequence ID" value="AHA62417.1"/>
    <property type="molecule type" value="mRNA"/>
</dbReference>
<organism evidence="1">
    <name type="scientific">Gallus gallus</name>
    <name type="common">Chicken</name>
    <dbReference type="NCBI Taxonomy" id="9031"/>
    <lineage>
        <taxon>Eukaryota</taxon>
        <taxon>Metazoa</taxon>
        <taxon>Chordata</taxon>
        <taxon>Craniata</taxon>
        <taxon>Vertebrata</taxon>
        <taxon>Euteleostomi</taxon>
        <taxon>Archelosauria</taxon>
        <taxon>Archosauria</taxon>
        <taxon>Dinosauria</taxon>
        <taxon>Saurischia</taxon>
        <taxon>Theropoda</taxon>
        <taxon>Coelurosauria</taxon>
        <taxon>Aves</taxon>
        <taxon>Neognathae</taxon>
        <taxon>Galloanserae</taxon>
        <taxon>Galliformes</taxon>
        <taxon>Phasianidae</taxon>
        <taxon>Phasianinae</taxon>
        <taxon>Gallus</taxon>
    </lineage>
</organism>
<dbReference type="Ensembl" id="ENSGALT00010068498.1">
    <property type="protein sequence ID" value="ENSGALP00010042146.1"/>
    <property type="gene ID" value="ENSGALG00010028290.1"/>
</dbReference>
<reference evidence="1" key="1">
    <citation type="journal article" date="2014" name="Mol. Biol. Evol.">
        <title>Evolutionary origin and diversification of epidermal barrier proteins in amniotes.</title>
        <authorList>
            <person name="Strasser B."/>
            <person name="Mlitz V."/>
            <person name="Hermann M."/>
            <person name="Rice R.H."/>
            <person name="Eigenheer R.A."/>
            <person name="Alibardi L."/>
            <person name="Tschachler E."/>
            <person name="Eckhart L."/>
        </authorList>
    </citation>
    <scope>NUCLEOTIDE SEQUENCE</scope>
    <source>
        <tissue evidence="1">Skin</tissue>
    </source>
</reference>
<dbReference type="AlphaFoldDB" id="A0A088BHA6"/>
<dbReference type="OMA" id="YQWSNSY"/>
<reference evidence="2" key="2">
    <citation type="submission" date="2020-11" db="EMBL/GenBank/DDBJ databases">
        <title>Gallus gallus (Chicken) genome, bGalGal1, GRCg7b, maternal haplotype autosomes + Z &amp; W.</title>
        <authorList>
            <person name="Warren W."/>
            <person name="Formenti G."/>
            <person name="Fedrigo O."/>
            <person name="Haase B."/>
            <person name="Mountcastle J."/>
            <person name="Balacco J."/>
            <person name="Tracey A."/>
            <person name="Schneider V."/>
            <person name="Okimoto R."/>
            <person name="Cheng H."/>
            <person name="Hawken R."/>
            <person name="Howe K."/>
            <person name="Jarvis E.D."/>
        </authorList>
    </citation>
    <scope>NUCLEOTIDE SEQUENCE [LARGE SCALE GENOMIC DNA]</scope>
    <source>
        <strain evidence="2">Broiler</strain>
    </source>
</reference>
<dbReference type="KEGG" id="gga:110224123"/>